<keyword evidence="3" id="KW-1185">Reference proteome</keyword>
<gene>
    <name evidence="2" type="ORF">PCOR1329_LOCUS3779</name>
</gene>
<evidence type="ECO:0000313" key="2">
    <source>
        <dbReference type="EMBL" id="CAK0793486.1"/>
    </source>
</evidence>
<comment type="caution">
    <text evidence="2">The sequence shown here is derived from an EMBL/GenBank/DDBJ whole genome shotgun (WGS) entry which is preliminary data.</text>
</comment>
<evidence type="ECO:0000313" key="3">
    <source>
        <dbReference type="Proteomes" id="UP001189429"/>
    </source>
</evidence>
<sequence length="372" mass="39383">MMARGAAAGSCPWRSSRDRRLARRRARDACERGLWRALRGRGDPPCRGTALVSLAEDVDRRERLSRGVLVSRILGSRTAHGDVIIRNCPQHARDLPADGAGAAQWRAAARGPRLGAGSSPAAGVPEFLPSAGRWEALRDDRLPAPVAQVSCAFEDVVDSTSPVQEEELGPVDASERGSTHAGCALGGSVSAAAPSALRADAPEFSPVVQEQIPCFEEANYTLAERSAYPAVDSPLPRCTCGATVFSGIPAAALPPFVSRCVEGWPRHGRDGIAGGPGSPSVGATSSSVHGDSSMCCSSSSSSLTTVQSGERFSDVLLLELCYRGRKAAPWWIARMVVFEAWLDPLLNPPEQALTPALEVSESADDFSDLTWR</sequence>
<reference evidence="2" key="1">
    <citation type="submission" date="2023-10" db="EMBL/GenBank/DDBJ databases">
        <authorList>
            <person name="Chen Y."/>
            <person name="Shah S."/>
            <person name="Dougan E. K."/>
            <person name="Thang M."/>
            <person name="Chan C."/>
        </authorList>
    </citation>
    <scope>NUCLEOTIDE SEQUENCE [LARGE SCALE GENOMIC DNA]</scope>
</reference>
<accession>A0ABN9PKV7</accession>
<name>A0ABN9PKV7_9DINO</name>
<dbReference type="Proteomes" id="UP001189429">
    <property type="component" value="Unassembled WGS sequence"/>
</dbReference>
<evidence type="ECO:0000256" key="1">
    <source>
        <dbReference type="SAM" id="MobiDB-lite"/>
    </source>
</evidence>
<protein>
    <submittedName>
        <fullName evidence="2">Uncharacterized protein</fullName>
    </submittedName>
</protein>
<proteinExistence type="predicted"/>
<organism evidence="2 3">
    <name type="scientific">Prorocentrum cordatum</name>
    <dbReference type="NCBI Taxonomy" id="2364126"/>
    <lineage>
        <taxon>Eukaryota</taxon>
        <taxon>Sar</taxon>
        <taxon>Alveolata</taxon>
        <taxon>Dinophyceae</taxon>
        <taxon>Prorocentrales</taxon>
        <taxon>Prorocentraceae</taxon>
        <taxon>Prorocentrum</taxon>
    </lineage>
</organism>
<dbReference type="EMBL" id="CAUYUJ010000980">
    <property type="protein sequence ID" value="CAK0793486.1"/>
    <property type="molecule type" value="Genomic_DNA"/>
</dbReference>
<feature type="region of interest" description="Disordered" evidence="1">
    <location>
        <begin position="158"/>
        <end position="180"/>
    </location>
</feature>